<accession>A0A1I7N709</accession>
<dbReference type="STRING" id="429728.SAMN05216456_0997"/>
<organism evidence="2 3">
    <name type="scientific">Devosia crocina</name>
    <dbReference type="NCBI Taxonomy" id="429728"/>
    <lineage>
        <taxon>Bacteria</taxon>
        <taxon>Pseudomonadati</taxon>
        <taxon>Pseudomonadota</taxon>
        <taxon>Alphaproteobacteria</taxon>
        <taxon>Hyphomicrobiales</taxon>
        <taxon>Devosiaceae</taxon>
        <taxon>Devosia</taxon>
    </lineage>
</organism>
<dbReference type="Proteomes" id="UP000199074">
    <property type="component" value="Unassembled WGS sequence"/>
</dbReference>
<dbReference type="OrthoDB" id="7950406at2"/>
<proteinExistence type="predicted"/>
<evidence type="ECO:0000256" key="1">
    <source>
        <dbReference type="SAM" id="MobiDB-lite"/>
    </source>
</evidence>
<name>A0A1I7N709_9HYPH</name>
<keyword evidence="3" id="KW-1185">Reference proteome</keyword>
<dbReference type="AlphaFoldDB" id="A0A1I7N709"/>
<sequence length="292" mass="30123">MKMDRRLSNGLAWAGALLVIGIPAADFAIGAISGAAQPSVAVVDAKVETETPAPAVAEAPPPAPRPTIAAEPEIATAPQPTAVESKPAAVAADAGNAVDTFLQSGKPLPSYISGSGATEQAAMTPKPATPAATSNLPATHPPQQQAVTQQPAAAPQIEKPAEQVAALPPAQVAPVPMPLSMRPRPVTVPLANANAGGDVPLVIDRPSTPPPAPVPTAAEPNFVTAEDLRDWESGPLSDFLAQRNSRSSATYQVQQNEPAYGGNNGFWLDEGPQNEGQFGQYPSDDRVYYLPY</sequence>
<feature type="region of interest" description="Disordered" evidence="1">
    <location>
        <begin position="243"/>
        <end position="283"/>
    </location>
</feature>
<gene>
    <name evidence="2" type="ORF">SAMN05216456_0997</name>
</gene>
<protein>
    <submittedName>
        <fullName evidence="2">Uncharacterized protein</fullName>
    </submittedName>
</protein>
<evidence type="ECO:0000313" key="3">
    <source>
        <dbReference type="Proteomes" id="UP000199074"/>
    </source>
</evidence>
<feature type="compositionally biased region" description="Polar residues" evidence="1">
    <location>
        <begin position="243"/>
        <end position="257"/>
    </location>
</feature>
<feature type="region of interest" description="Disordered" evidence="1">
    <location>
        <begin position="112"/>
        <end position="152"/>
    </location>
</feature>
<evidence type="ECO:0000313" key="2">
    <source>
        <dbReference type="EMBL" id="SFV30373.1"/>
    </source>
</evidence>
<reference evidence="2 3" key="1">
    <citation type="submission" date="2016-10" db="EMBL/GenBank/DDBJ databases">
        <authorList>
            <person name="de Groot N.N."/>
        </authorList>
    </citation>
    <scope>NUCLEOTIDE SEQUENCE [LARGE SCALE GENOMIC DNA]</scope>
    <source>
        <strain evidence="2 3">IPL20</strain>
    </source>
</reference>
<dbReference type="EMBL" id="FPCK01000001">
    <property type="protein sequence ID" value="SFV30373.1"/>
    <property type="molecule type" value="Genomic_DNA"/>
</dbReference>
<dbReference type="RefSeq" id="WP_092421671.1">
    <property type="nucleotide sequence ID" value="NZ_FPCK01000001.1"/>
</dbReference>
<feature type="compositionally biased region" description="Low complexity" evidence="1">
    <location>
        <begin position="121"/>
        <end position="152"/>
    </location>
</feature>